<keyword evidence="3" id="KW-1185">Reference proteome</keyword>
<evidence type="ECO:0000313" key="3">
    <source>
        <dbReference type="Proteomes" id="UP001150569"/>
    </source>
</evidence>
<feature type="signal peptide" evidence="1">
    <location>
        <begin position="1"/>
        <end position="21"/>
    </location>
</feature>
<reference evidence="2" key="1">
    <citation type="submission" date="2022-07" db="EMBL/GenBank/DDBJ databases">
        <title>Phylogenomic reconstructions and comparative analyses of Kickxellomycotina fungi.</title>
        <authorList>
            <person name="Reynolds N.K."/>
            <person name="Stajich J.E."/>
            <person name="Barry K."/>
            <person name="Grigoriev I.V."/>
            <person name="Crous P."/>
            <person name="Smith M.E."/>
        </authorList>
    </citation>
    <scope>NUCLEOTIDE SEQUENCE</scope>
    <source>
        <strain evidence="2">RSA 861</strain>
    </source>
</reference>
<feature type="chain" id="PRO_5040718744" evidence="1">
    <location>
        <begin position="22"/>
        <end position="221"/>
    </location>
</feature>
<protein>
    <submittedName>
        <fullName evidence="2">Uncharacterized protein</fullName>
    </submittedName>
</protein>
<proteinExistence type="predicted"/>
<dbReference type="AlphaFoldDB" id="A0A9W8ABS0"/>
<gene>
    <name evidence="2" type="ORF">IWQ60_005737</name>
</gene>
<feature type="non-terminal residue" evidence="2">
    <location>
        <position position="221"/>
    </location>
</feature>
<dbReference type="EMBL" id="JANBPT010000320">
    <property type="protein sequence ID" value="KAJ1923651.1"/>
    <property type="molecule type" value="Genomic_DNA"/>
</dbReference>
<evidence type="ECO:0000256" key="1">
    <source>
        <dbReference type="SAM" id="SignalP"/>
    </source>
</evidence>
<organism evidence="2 3">
    <name type="scientific">Tieghemiomyces parasiticus</name>
    <dbReference type="NCBI Taxonomy" id="78921"/>
    <lineage>
        <taxon>Eukaryota</taxon>
        <taxon>Fungi</taxon>
        <taxon>Fungi incertae sedis</taxon>
        <taxon>Zoopagomycota</taxon>
        <taxon>Kickxellomycotina</taxon>
        <taxon>Dimargaritomycetes</taxon>
        <taxon>Dimargaritales</taxon>
        <taxon>Dimargaritaceae</taxon>
        <taxon>Tieghemiomyces</taxon>
    </lineage>
</organism>
<dbReference type="Proteomes" id="UP001150569">
    <property type="component" value="Unassembled WGS sequence"/>
</dbReference>
<name>A0A9W8ABS0_9FUNG</name>
<comment type="caution">
    <text evidence="2">The sequence shown here is derived from an EMBL/GenBank/DDBJ whole genome shotgun (WGS) entry which is preliminary data.</text>
</comment>
<sequence>MRATTPILLLALLAQSPAAFALPFIYNPGLANGHALPSDPSPHISVFTGEEENMVASPTVIPGRLPTHDDEPRVVRNSLPSITIDDLVMNYIDGLDNSAVARMTVSQEGSGVLVTSQEDLVCQLKSALNVDPTNPVHQGTFAYDARKVDYVLDAVYSEVYIRAKRHEDTWFGQVYNTHDALVPIELIQLILVHFKDYLKVSPADSVGDGEPIFFITSEDMM</sequence>
<accession>A0A9W8ABS0</accession>
<evidence type="ECO:0000313" key="2">
    <source>
        <dbReference type="EMBL" id="KAJ1923651.1"/>
    </source>
</evidence>
<keyword evidence="1" id="KW-0732">Signal</keyword>